<reference evidence="3 4" key="1">
    <citation type="submission" date="2013-09" db="EMBL/GenBank/DDBJ databases">
        <title>High correlation between genotypes and phenotypes of environmental bacteria Comamonas testosteroni strains.</title>
        <authorList>
            <person name="Liu L."/>
            <person name="Zhu W."/>
            <person name="Xia X."/>
            <person name="Xu B."/>
            <person name="Luo M."/>
            <person name="Wang G."/>
        </authorList>
    </citation>
    <scope>NUCLEOTIDE SEQUENCE [LARGE SCALE GENOMIC DNA]</scope>
    <source>
        <strain evidence="3 4">JL14</strain>
    </source>
</reference>
<dbReference type="InterPro" id="IPR050742">
    <property type="entry name" value="Helicase_Restrict-Modif_Enz"/>
</dbReference>
<feature type="domain" description="Helicase C-terminal" evidence="2">
    <location>
        <begin position="226"/>
        <end position="381"/>
    </location>
</feature>
<proteinExistence type="predicted"/>
<dbReference type="AlphaFoldDB" id="A0A0E3BF97"/>
<dbReference type="PROSITE" id="PS51194">
    <property type="entry name" value="HELICASE_CTER"/>
    <property type="match status" value="1"/>
</dbReference>
<dbReference type="Proteomes" id="UP000029567">
    <property type="component" value="Unassembled WGS sequence"/>
</dbReference>
<dbReference type="PANTHER" id="PTHR47396:SF1">
    <property type="entry name" value="ATP-DEPENDENT HELICASE IRC3-RELATED"/>
    <property type="match status" value="1"/>
</dbReference>
<protein>
    <submittedName>
        <fullName evidence="3">Helicase</fullName>
    </submittedName>
</protein>
<evidence type="ECO:0000259" key="1">
    <source>
        <dbReference type="PROSITE" id="PS51192"/>
    </source>
</evidence>
<evidence type="ECO:0000259" key="2">
    <source>
        <dbReference type="PROSITE" id="PS51194"/>
    </source>
</evidence>
<dbReference type="GO" id="GO:0016787">
    <property type="term" value="F:hydrolase activity"/>
    <property type="evidence" value="ECO:0007669"/>
    <property type="project" value="InterPro"/>
</dbReference>
<keyword evidence="3" id="KW-0547">Nucleotide-binding</keyword>
<dbReference type="GO" id="GO:0003677">
    <property type="term" value="F:DNA binding"/>
    <property type="evidence" value="ECO:0007669"/>
    <property type="project" value="InterPro"/>
</dbReference>
<dbReference type="Pfam" id="PF04851">
    <property type="entry name" value="ResIII"/>
    <property type="match status" value="1"/>
</dbReference>
<dbReference type="PROSITE" id="PS51192">
    <property type="entry name" value="HELICASE_ATP_BIND_1"/>
    <property type="match status" value="1"/>
</dbReference>
<dbReference type="InterPro" id="IPR006935">
    <property type="entry name" value="Helicase/UvrB_N"/>
</dbReference>
<dbReference type="SUPFAM" id="SSF52540">
    <property type="entry name" value="P-loop containing nucleoside triphosphate hydrolases"/>
    <property type="match status" value="1"/>
</dbReference>
<dbReference type="SMART" id="SM00487">
    <property type="entry name" value="DEXDc"/>
    <property type="match status" value="1"/>
</dbReference>
<feature type="domain" description="Helicase ATP-binding" evidence="1">
    <location>
        <begin position="15"/>
        <end position="170"/>
    </location>
</feature>
<name>A0A0E3BF97_9BURK</name>
<keyword evidence="3" id="KW-0067">ATP-binding</keyword>
<dbReference type="InterPro" id="IPR018886">
    <property type="entry name" value="UPF0547"/>
</dbReference>
<dbReference type="InterPro" id="IPR027417">
    <property type="entry name" value="P-loop_NTPase"/>
</dbReference>
<dbReference type="GO" id="GO:0005524">
    <property type="term" value="F:ATP binding"/>
    <property type="evidence" value="ECO:0007669"/>
    <property type="project" value="InterPro"/>
</dbReference>
<dbReference type="SMART" id="SM00490">
    <property type="entry name" value="HELICc"/>
    <property type="match status" value="1"/>
</dbReference>
<evidence type="ECO:0000313" key="3">
    <source>
        <dbReference type="EMBL" id="KGG93023.1"/>
    </source>
</evidence>
<dbReference type="PANTHER" id="PTHR47396">
    <property type="entry name" value="TYPE I RESTRICTION ENZYME ECOKI R PROTEIN"/>
    <property type="match status" value="1"/>
</dbReference>
<dbReference type="Gene3D" id="3.40.50.300">
    <property type="entry name" value="P-loop containing nucleotide triphosphate hydrolases"/>
    <property type="match status" value="2"/>
</dbReference>
<dbReference type="RefSeq" id="WP_034379037.1">
    <property type="nucleotide sequence ID" value="NZ_AWTN01000085.1"/>
</dbReference>
<dbReference type="GO" id="GO:0005829">
    <property type="term" value="C:cytosol"/>
    <property type="evidence" value="ECO:0007669"/>
    <property type="project" value="TreeGrafter"/>
</dbReference>
<dbReference type="InterPro" id="IPR001650">
    <property type="entry name" value="Helicase_C-like"/>
</dbReference>
<gene>
    <name evidence="3" type="ORF">P245_10675</name>
</gene>
<dbReference type="Pfam" id="PF00271">
    <property type="entry name" value="Helicase_C"/>
    <property type="match status" value="1"/>
</dbReference>
<comment type="caution">
    <text evidence="3">The sequence shown here is derived from an EMBL/GenBank/DDBJ whole genome shotgun (WGS) entry which is preliminary data.</text>
</comment>
<accession>A0A0E3BF97</accession>
<dbReference type="Pfam" id="PF10571">
    <property type="entry name" value="UPF0547"/>
    <property type="match status" value="1"/>
</dbReference>
<keyword evidence="3" id="KW-0347">Helicase</keyword>
<keyword evidence="3" id="KW-0378">Hydrolase</keyword>
<dbReference type="GO" id="GO:0004386">
    <property type="term" value="F:helicase activity"/>
    <property type="evidence" value="ECO:0007669"/>
    <property type="project" value="UniProtKB-KW"/>
</dbReference>
<sequence>MMLRPRQSLLVERTLAALDEHGNTLAVAPTGSGKTIMLSAVTGRVLVEPDAKACILAHRTELTGQNRDKFSRVNPGMSTSVFDANEKSWRGQATFAMVQTLSRQAHLDQMPTLDLLVIDEAHHASSPTYRAVIDAVLARNPRAGICGLTATPNRGDGKGLREVFSNVADQITLGEMIAAGHLVPPRTFVIDVGVQNALRQVRRTAMDFDMDEVASILDKRLITEAVIKHWKANASSRKTIVFCSTVAHAQNVCDAFVDAGVHAVLVHGELSDADRKARLAEYETGRAQVVVNVAVLTEGYDYTPTSCVVLLRPSSYKSTFIQMVGRGLRTVDPEEFPGVIKTECIVLDFGTASLMHGSIEQEINLDGHQGEGEAPTKDCPDCGAIVPLACMECPLCGHVWQREPQELGVLADFVMSEIDLLKRSNFRWCDLFGHDDALMATGFSAWGGIFFLNGRWHAVGGGKDLRPHLLAVGERTVCMAKADDWLNDHESADSAYKTRRWLNEPPTYKQLRYIPEQMRADFGMTRYQASALLAFQFNKSSIQRLVVAANDGHREAA</sequence>
<organism evidence="3 4">
    <name type="scientific">Comamonas thiooxydans</name>
    <dbReference type="NCBI Taxonomy" id="363952"/>
    <lineage>
        <taxon>Bacteria</taxon>
        <taxon>Pseudomonadati</taxon>
        <taxon>Pseudomonadota</taxon>
        <taxon>Betaproteobacteria</taxon>
        <taxon>Burkholderiales</taxon>
        <taxon>Comamonadaceae</taxon>
        <taxon>Comamonas</taxon>
    </lineage>
</organism>
<evidence type="ECO:0000313" key="4">
    <source>
        <dbReference type="Proteomes" id="UP000029567"/>
    </source>
</evidence>
<dbReference type="EMBL" id="AWTN01000085">
    <property type="protein sequence ID" value="KGG93023.1"/>
    <property type="molecule type" value="Genomic_DNA"/>
</dbReference>
<dbReference type="InterPro" id="IPR014001">
    <property type="entry name" value="Helicase_ATP-bd"/>
</dbReference>